<keyword evidence="6" id="KW-0479">Metal-binding</keyword>
<feature type="binding site" evidence="14">
    <location>
        <position position="930"/>
    </location>
    <ligand>
        <name>Mg(2+)</name>
        <dbReference type="ChEBI" id="CHEBI:18420"/>
        <label>4</label>
    </ligand>
</feature>
<feature type="binding site" evidence="14">
    <location>
        <position position="874"/>
    </location>
    <ligand>
        <name>ATP</name>
        <dbReference type="ChEBI" id="CHEBI:30616"/>
        <label>2</label>
    </ligand>
</feature>
<dbReference type="Gene3D" id="3.30.470.20">
    <property type="entry name" value="ATP-grasp fold, B domain"/>
    <property type="match status" value="2"/>
</dbReference>
<dbReference type="PANTHER" id="PTHR11405">
    <property type="entry name" value="CARBAMOYLTRANSFERASE FAMILY MEMBER"/>
    <property type="match status" value="1"/>
</dbReference>
<dbReference type="Gene3D" id="3.40.50.1380">
    <property type="entry name" value="Methylglyoxal synthase-like domain"/>
    <property type="match status" value="1"/>
</dbReference>
<feature type="binding site" evidence="14">
    <location>
        <position position="227"/>
    </location>
    <ligand>
        <name>ATP</name>
        <dbReference type="ChEBI" id="CHEBI:30616"/>
        <label>1</label>
    </ligand>
</feature>
<feature type="binding site" evidence="14">
    <location>
        <position position="351"/>
    </location>
    <ligand>
        <name>ATP</name>
        <dbReference type="ChEBI" id="CHEBI:30616"/>
        <label>1</label>
    </ligand>
</feature>
<feature type="binding site" evidence="14">
    <location>
        <position position="221"/>
    </location>
    <ligand>
        <name>ATP</name>
        <dbReference type="ChEBI" id="CHEBI:30616"/>
        <label>1</label>
    </ligand>
</feature>
<feature type="binding site" evidence="14">
    <location>
        <position position="267"/>
    </location>
    <ligand>
        <name>ATP</name>
        <dbReference type="ChEBI" id="CHEBI:30616"/>
        <label>1</label>
    </ligand>
</feature>
<dbReference type="SUPFAM" id="SSF52440">
    <property type="entry name" value="PreATP-grasp domain"/>
    <property type="match status" value="2"/>
</dbReference>
<accession>A0ABR9GVL6</accession>
<feature type="binding site" evidence="14">
    <location>
        <position position="873"/>
    </location>
    <ligand>
        <name>ATP</name>
        <dbReference type="ChEBI" id="CHEBI:30616"/>
        <label>2</label>
    </ligand>
</feature>
<evidence type="ECO:0000313" key="18">
    <source>
        <dbReference type="EMBL" id="MBE1207727.1"/>
    </source>
</evidence>
<evidence type="ECO:0000259" key="16">
    <source>
        <dbReference type="PROSITE" id="PS50975"/>
    </source>
</evidence>
<feature type="binding site" evidence="14">
    <location>
        <position position="843"/>
    </location>
    <ligand>
        <name>ATP</name>
        <dbReference type="ChEBI" id="CHEBI:30616"/>
        <label>2</label>
    </ligand>
</feature>
<keyword evidence="11 14" id="KW-0665">Pyrimidine biosynthesis</keyword>
<feature type="region of interest" description="Carboxyphosphate synthetic domain" evidence="14">
    <location>
        <begin position="1"/>
        <end position="455"/>
    </location>
</feature>
<feature type="binding site" evidence="14">
    <location>
        <position position="781"/>
    </location>
    <ligand>
        <name>ATP</name>
        <dbReference type="ChEBI" id="CHEBI:30616"/>
        <label>2</label>
    </ligand>
</feature>
<evidence type="ECO:0000256" key="10">
    <source>
        <dbReference type="ARBA" id="ARBA00022842"/>
    </source>
</evidence>
<comment type="domain">
    <text evidence="14">The large subunit is composed of 2 ATP-grasp domains that are involved in binding the 2 ATP molecules needed for carbamoyl phosphate synthesis. The N-terminal ATP-grasp domain (referred to as the carboxyphosphate synthetic component) catalyzes the ATP-dependent phosphorylation of hydrogencarbonate to carboxyphosphate and the subsequent nucleophilic attack by ammonia to form a carbamate intermediate. The C-terminal ATP-grasp domain (referred to as the carbamoyl phosphate synthetic component) then catalyzes the phosphorylation of carbamate with the second ATP to form the end product carbamoyl phosphate. The reactive and unstable enzyme intermediates are sequentially channeled from one active site to the next through the interior of the protein over a distance of at least 96 A.</text>
</comment>
<feature type="domain" description="MGS-like" evidence="17">
    <location>
        <begin position="1029"/>
        <end position="1164"/>
    </location>
</feature>
<dbReference type="PANTHER" id="PTHR11405:SF53">
    <property type="entry name" value="CARBAMOYL-PHOSPHATE SYNTHASE [AMMONIA], MITOCHONDRIAL"/>
    <property type="match status" value="1"/>
</dbReference>
<dbReference type="PROSITE" id="PS51855">
    <property type="entry name" value="MGS"/>
    <property type="match status" value="1"/>
</dbReference>
<evidence type="ECO:0000256" key="12">
    <source>
        <dbReference type="ARBA" id="ARBA00023211"/>
    </source>
</evidence>
<dbReference type="SUPFAM" id="SSF48108">
    <property type="entry name" value="Carbamoyl phosphate synthetase, large subunit connection domain"/>
    <property type="match status" value="1"/>
</dbReference>
<evidence type="ECO:0000256" key="14">
    <source>
        <dbReference type="HAMAP-Rule" id="MF_01210"/>
    </source>
</evidence>
<evidence type="ECO:0000256" key="3">
    <source>
        <dbReference type="ARBA" id="ARBA00022571"/>
    </source>
</evidence>
<dbReference type="PROSITE" id="PS51257">
    <property type="entry name" value="PROKAR_LIPOPROTEIN"/>
    <property type="match status" value="1"/>
</dbReference>
<keyword evidence="8 14" id="KW-0547">Nucleotide-binding</keyword>
<organism evidence="18 19">
    <name type="scientific">Aminobacter carboxidus</name>
    <dbReference type="NCBI Taxonomy" id="376165"/>
    <lineage>
        <taxon>Bacteria</taxon>
        <taxon>Pseudomonadati</taxon>
        <taxon>Pseudomonadota</taxon>
        <taxon>Alphaproteobacteria</taxon>
        <taxon>Hyphomicrobiales</taxon>
        <taxon>Phyllobacteriaceae</taxon>
        <taxon>Aminobacter</taxon>
    </lineage>
</organism>
<evidence type="ECO:0000313" key="19">
    <source>
        <dbReference type="Proteomes" id="UP000598227"/>
    </source>
</evidence>
<dbReference type="SMART" id="SM01096">
    <property type="entry name" value="CPSase_L_D3"/>
    <property type="match status" value="1"/>
</dbReference>
<keyword evidence="5 14" id="KW-0028">Amino-acid biosynthesis</keyword>
<feature type="binding site" evidence="14">
    <location>
        <position position="916"/>
    </location>
    <ligand>
        <name>Mn(2+)</name>
        <dbReference type="ChEBI" id="CHEBI:29035"/>
        <label>3</label>
    </ligand>
</feature>
<dbReference type="Gene3D" id="3.40.50.20">
    <property type="match status" value="2"/>
</dbReference>
<feature type="binding site" evidence="14">
    <location>
        <position position="353"/>
    </location>
    <ligand>
        <name>Mg(2+)</name>
        <dbReference type="ChEBI" id="CHEBI:18420"/>
        <label>2</label>
    </ligand>
</feature>
<feature type="binding site" evidence="14">
    <location>
        <position position="294"/>
    </location>
    <ligand>
        <name>ATP</name>
        <dbReference type="ChEBI" id="CHEBI:30616"/>
        <label>1</label>
    </ligand>
</feature>
<dbReference type="InterPro" id="IPR006275">
    <property type="entry name" value="CPSase_lsu"/>
</dbReference>
<feature type="binding site" evidence="14">
    <location>
        <position position="129"/>
    </location>
    <ligand>
        <name>ATP</name>
        <dbReference type="ChEBI" id="CHEBI:30616"/>
        <label>1</label>
    </ligand>
</feature>
<evidence type="ECO:0000256" key="11">
    <source>
        <dbReference type="ARBA" id="ARBA00022975"/>
    </source>
</evidence>
<feature type="domain" description="ATP-grasp" evidence="16">
    <location>
        <begin position="161"/>
        <end position="380"/>
    </location>
</feature>
<sequence length="1164" mass="125398">MPRRTDIKSILIIGAGPIVIGQACEFDYSGTQACKALKEEGYRVILVNSNPATIMTDPELADATYIEPITPEVVAKIIAKERPDALLPTMGGQTALNTALSLRRMGVLERYNVEMIGADAHAIDKAEDRSLFREAMAKIGLETPRSMLANASDVKDADRKKHEAERAALKAEAPADLDAALDALETQWNLGEGDRKQRYINHGMAIGAQALDHVGLPAIIRPSFTMGGTGGGIAFNRQEFFDIVQSGLDASPTTEVLIEESVLGWKEYEMEVVRDRADNCIIICSIENIDPMGVHTGDSITVAPALTLTDKEYQIMRNASIAVLREIGVETGGSNVQFAVNPADGRLVVIEMNPRVSRSSALASKATGFPIAKIAAKLAVGYTLDELENDITGGATPASFEPSIDYVVTKIPRFAFEKFPGASPVLTTAMKSVGEVMAIGRTFQESLQKALRGLETGLTGLDEIEIPGIGTDGDSGDDRNAIRAALGTPTPDRLRMVAQAIRMGTSLEDVHAMCKIDPWFLEQIAGIIAMEARVREHGLPQDAENLRMLKSMGFSDARLASLTKTEAEAVQKTRQKLGVHPVYKRIDTCAAEFASPTAYMYSTYEVPFAGAVADEAQVSSAKKVVILGGGPNRIGQGIEFDYCCVHAAYALREAGYESIMINCNPETVSTDYDTSDRLYFESLTAEDVLEILRAEQAAGTLHGVIVQFGGQTPLKLADALEKAGIPILGTSPDAIDLAEDRDRFQKLLHKLDLKQPKNGIAYSVEQARTVAGELGFPLVVRPSYVLGGRAMQIIHNEGMLQSYLLDTVPGLVPEDIKQKYPNDKTGQINTLLGKNPLLFDTYLSGAIEVDVDCLCDGKATYVSGIMEHIEEAGIHSGDSACSLPVHSLSTELVDELERQTSAMARALNVGGLMNVQYAIKDGTIYVLEVNPRASRTVPFVAKTVGKPIAKIAARIMSGESLDEAFAHYGAKPDARNPGHIAVKEAVFPFARFPGVDILLGPEMKSTGEVMGLDRDYALAFAKAQLGAGVDLPRSGTLFVSVRDEDKAGILGAVQRLSGLGFRVLATSGTARFLVENGVPAEKINKVLEGRPHIEDAIRNRQIQIVFNTTDGQKAVSDSKSIRRATLMQKVPYYTTLSGAAAVAEAIAALKAGSLEVRPLQDYFK</sequence>
<feature type="binding site" evidence="14">
    <location>
        <position position="876"/>
    </location>
    <ligand>
        <name>ATP</name>
        <dbReference type="ChEBI" id="CHEBI:30616"/>
        <label>2</label>
    </ligand>
</feature>
<dbReference type="Pfam" id="PF02142">
    <property type="entry name" value="MGS"/>
    <property type="match status" value="1"/>
</dbReference>
<feature type="binding site" evidence="14">
    <location>
        <position position="337"/>
    </location>
    <ligand>
        <name>Mn(2+)</name>
        <dbReference type="ChEBI" id="CHEBI:29035"/>
        <label>1</label>
    </ligand>
</feature>
<evidence type="ECO:0000256" key="2">
    <source>
        <dbReference type="ARBA" id="ARBA00009799"/>
    </source>
</evidence>
<reference evidence="18 19" key="1">
    <citation type="submission" date="2020-09" db="EMBL/GenBank/DDBJ databases">
        <title>Draft Genome Sequence of Aminobacter carboxidus type strain DSM 1086, a soil Gram-negative carboxydobacterium.</title>
        <authorList>
            <person name="Turrini P."/>
            <person name="Tescari M."/>
            <person name="Artuso I."/>
            <person name="Lugli G.A."/>
            <person name="Frangipani E."/>
            <person name="Ventura M."/>
            <person name="Visca P."/>
        </authorList>
    </citation>
    <scope>NUCLEOTIDE SEQUENCE [LARGE SCALE GENOMIC DNA]</scope>
    <source>
        <strain evidence="18 19">DSM 1086</strain>
    </source>
</reference>
<feature type="binding site" evidence="14">
    <location>
        <position position="841"/>
    </location>
    <ligand>
        <name>ATP</name>
        <dbReference type="ChEBI" id="CHEBI:30616"/>
        <label>2</label>
    </ligand>
</feature>
<dbReference type="HAMAP" id="MF_01210_B">
    <property type="entry name" value="CPSase_L_chain_B"/>
    <property type="match status" value="1"/>
</dbReference>
<evidence type="ECO:0000256" key="5">
    <source>
        <dbReference type="ARBA" id="ARBA00022605"/>
    </source>
</evidence>
<evidence type="ECO:0000256" key="9">
    <source>
        <dbReference type="ARBA" id="ARBA00022840"/>
    </source>
</evidence>
<feature type="binding site" evidence="14">
    <location>
        <position position="260"/>
    </location>
    <ligand>
        <name>ATP</name>
        <dbReference type="ChEBI" id="CHEBI:30616"/>
        <label>1</label>
    </ligand>
</feature>
<comment type="function">
    <text evidence="14">Large subunit of the glutamine-dependent carbamoyl phosphate synthetase (CPSase). CPSase catalyzes the formation of carbamoyl phosphate from the ammonia moiety of glutamine, carbonate, and phosphate donated by ATP, constituting the first step of 2 biosynthetic pathways, one leading to arginine and/or urea and the other to pyrimidine nucleotides. The large subunit (synthetase) binds the substrates ammonia (free or transferred from glutamine from the small subunit), hydrogencarbonate and ATP and carries out an ATP-coupled ligase reaction, activating hydrogencarbonate by forming carboxy phosphate which reacts with ammonia to form carbamoyl phosphate.</text>
</comment>
<gene>
    <name evidence="14 18" type="primary">carB</name>
    <name evidence="18" type="ORF">IHE39_25895</name>
</gene>
<comment type="caution">
    <text evidence="14">Lacks conserved residue(s) required for the propagation of feature annotation.</text>
</comment>
<dbReference type="InterPro" id="IPR005483">
    <property type="entry name" value="CPSase_dom"/>
</dbReference>
<feature type="domain" description="HTH merR-type" evidence="15">
    <location>
        <begin position="492"/>
        <end position="516"/>
    </location>
</feature>
<evidence type="ECO:0000256" key="13">
    <source>
        <dbReference type="ARBA" id="ARBA00047359"/>
    </source>
</evidence>
<dbReference type="SUPFAM" id="SSF56059">
    <property type="entry name" value="Glutathione synthetase ATP-binding domain-like"/>
    <property type="match status" value="2"/>
</dbReference>
<dbReference type="InterPro" id="IPR058047">
    <property type="entry name" value="CPSase_preATP-grasp"/>
</dbReference>
<dbReference type="Gene3D" id="1.10.1030.10">
    <property type="entry name" value="Carbamoyl-phosphate synthetase, large subunit oligomerisation domain"/>
    <property type="match status" value="1"/>
</dbReference>
<dbReference type="Pfam" id="PF02787">
    <property type="entry name" value="CPSase_L_D3"/>
    <property type="match status" value="1"/>
</dbReference>
<dbReference type="InterPro" id="IPR011607">
    <property type="entry name" value="MGS-like_dom"/>
</dbReference>
<feature type="domain" description="ATP-grasp" evidence="16">
    <location>
        <begin position="745"/>
        <end position="957"/>
    </location>
</feature>
<feature type="binding site" evidence="14">
    <location>
        <position position="337"/>
    </location>
    <ligand>
        <name>ATP</name>
        <dbReference type="ChEBI" id="CHEBI:30616"/>
        <label>1</label>
    </ligand>
</feature>
<feature type="binding site" evidence="14">
    <location>
        <position position="293"/>
    </location>
    <ligand>
        <name>ATP</name>
        <dbReference type="ChEBI" id="CHEBI:30616"/>
        <label>1</label>
    </ligand>
</feature>
<dbReference type="PROSITE" id="PS50975">
    <property type="entry name" value="ATP_GRASP"/>
    <property type="match status" value="2"/>
</dbReference>
<comment type="similarity">
    <text evidence="2 14">Belongs to the CarB family.</text>
</comment>
<dbReference type="Pfam" id="PF25596">
    <property type="entry name" value="CPSase_L_D1"/>
    <property type="match status" value="2"/>
</dbReference>
<evidence type="ECO:0000256" key="8">
    <source>
        <dbReference type="ARBA" id="ARBA00022741"/>
    </source>
</evidence>
<evidence type="ECO:0000259" key="17">
    <source>
        <dbReference type="PROSITE" id="PS51855"/>
    </source>
</evidence>
<feature type="binding site" evidence="14">
    <location>
        <position position="928"/>
    </location>
    <ligand>
        <name>Mg(2+)</name>
        <dbReference type="ChEBI" id="CHEBI:18420"/>
        <label>4</label>
    </ligand>
</feature>
<feature type="binding site" evidence="14">
    <location>
        <position position="351"/>
    </location>
    <ligand>
        <name>Mg(2+)</name>
        <dbReference type="ChEBI" id="CHEBI:18420"/>
        <label>2</label>
    </ligand>
</feature>
<dbReference type="InterPro" id="IPR000551">
    <property type="entry name" value="MerR-type_HTH_dom"/>
</dbReference>
<keyword evidence="10" id="KW-0460">Magnesium</keyword>
<feature type="binding site" evidence="14">
    <location>
        <position position="848"/>
    </location>
    <ligand>
        <name>ATP</name>
        <dbReference type="ChEBI" id="CHEBI:30616"/>
        <label>2</label>
    </ligand>
</feature>
<feature type="binding site" evidence="14">
    <location>
        <position position="930"/>
    </location>
    <ligand>
        <name>Mn(2+)</name>
        <dbReference type="ChEBI" id="CHEBI:29035"/>
        <label>4</label>
    </ligand>
</feature>
<dbReference type="InterPro" id="IPR005480">
    <property type="entry name" value="CPSase_lsu_oligo"/>
</dbReference>
<name>A0ABR9GVL6_9HYPH</name>
<feature type="binding site" evidence="14">
    <location>
        <position position="353"/>
    </location>
    <ligand>
        <name>Mn(2+)</name>
        <dbReference type="ChEBI" id="CHEBI:29035"/>
        <label>2</label>
    </ligand>
</feature>
<dbReference type="SUPFAM" id="SSF52335">
    <property type="entry name" value="Methylglyoxal synthase-like"/>
    <property type="match status" value="1"/>
</dbReference>
<feature type="binding site" evidence="14">
    <location>
        <position position="228"/>
    </location>
    <ligand>
        <name>ATP</name>
        <dbReference type="ChEBI" id="CHEBI:30616"/>
        <label>1</label>
    </ligand>
</feature>
<feature type="binding site" evidence="14">
    <location>
        <position position="916"/>
    </location>
    <ligand>
        <name>Mg(2+)</name>
        <dbReference type="ChEBI" id="CHEBI:18420"/>
        <label>3</label>
    </ligand>
</feature>
<dbReference type="EC" id="6.3.4.16" evidence="14"/>
<dbReference type="InterPro" id="IPR036897">
    <property type="entry name" value="CarbamoylP_synth_lsu_oligo_sf"/>
</dbReference>
<dbReference type="InterPro" id="IPR036914">
    <property type="entry name" value="MGS-like_dom_sf"/>
</dbReference>
<keyword evidence="9 14" id="KW-0067">ATP-binding</keyword>
<feature type="binding site" evidence="14">
    <location>
        <position position="351"/>
    </location>
    <ligand>
        <name>Mn(2+)</name>
        <dbReference type="ChEBI" id="CHEBI:29035"/>
        <label>1</label>
    </ligand>
</feature>
<dbReference type="Proteomes" id="UP000598227">
    <property type="component" value="Unassembled WGS sequence"/>
</dbReference>
<dbReference type="NCBIfam" id="NF003671">
    <property type="entry name" value="PRK05294.1"/>
    <property type="match status" value="1"/>
</dbReference>
<evidence type="ECO:0000256" key="4">
    <source>
        <dbReference type="ARBA" id="ARBA00022598"/>
    </source>
</evidence>
<dbReference type="CDD" id="cd01424">
    <property type="entry name" value="MGS_CPS_II"/>
    <property type="match status" value="1"/>
</dbReference>
<proteinExistence type="inferred from homology"/>
<dbReference type="InterPro" id="IPR005479">
    <property type="entry name" value="CPAse_ATP-bd"/>
</dbReference>
<feature type="binding site" evidence="14">
    <location>
        <position position="875"/>
    </location>
    <ligand>
        <name>ATP</name>
        <dbReference type="ChEBI" id="CHEBI:30616"/>
        <label>2</label>
    </ligand>
</feature>
<keyword evidence="7 14" id="KW-0677">Repeat</keyword>
<feature type="binding site" evidence="14">
    <location>
        <position position="337"/>
    </location>
    <ligand>
        <name>Mg(2+)</name>
        <dbReference type="ChEBI" id="CHEBI:18420"/>
        <label>1</label>
    </ligand>
</feature>
<feature type="binding site" evidence="14">
    <location>
        <position position="916"/>
    </location>
    <ligand>
        <name>ATP</name>
        <dbReference type="ChEBI" id="CHEBI:30616"/>
        <label>2</label>
    </ligand>
</feature>
<dbReference type="NCBIfam" id="TIGR01369">
    <property type="entry name" value="CPSaseII_lrg"/>
    <property type="match status" value="1"/>
</dbReference>
<feature type="binding site" evidence="14">
    <location>
        <position position="928"/>
    </location>
    <ligand>
        <name>ATP</name>
        <dbReference type="ChEBI" id="CHEBI:30616"/>
        <label>2</label>
    </ligand>
</feature>
<dbReference type="SMART" id="SM00851">
    <property type="entry name" value="MGS"/>
    <property type="match status" value="1"/>
</dbReference>
<comment type="catalytic activity">
    <reaction evidence="14">
        <text>hydrogencarbonate + L-glutamine + 2 ATP + H2O = carbamoyl phosphate + L-glutamate + 2 ADP + phosphate + 2 H(+)</text>
        <dbReference type="Rhea" id="RHEA:18633"/>
        <dbReference type="ChEBI" id="CHEBI:15377"/>
        <dbReference type="ChEBI" id="CHEBI:15378"/>
        <dbReference type="ChEBI" id="CHEBI:17544"/>
        <dbReference type="ChEBI" id="CHEBI:29985"/>
        <dbReference type="ChEBI" id="CHEBI:30616"/>
        <dbReference type="ChEBI" id="CHEBI:43474"/>
        <dbReference type="ChEBI" id="CHEBI:58228"/>
        <dbReference type="ChEBI" id="CHEBI:58359"/>
        <dbReference type="ChEBI" id="CHEBI:456216"/>
        <dbReference type="EC" id="6.3.5.5"/>
    </reaction>
</comment>
<dbReference type="PROSITE" id="PS00867">
    <property type="entry name" value="CPSASE_2"/>
    <property type="match status" value="2"/>
</dbReference>
<dbReference type="InterPro" id="IPR016185">
    <property type="entry name" value="PreATP-grasp_dom_sf"/>
</dbReference>
<dbReference type="GO" id="GO:0004088">
    <property type="term" value="F:carbamoyl-phosphate synthase (glutamine-hydrolyzing) activity"/>
    <property type="evidence" value="ECO:0007669"/>
    <property type="project" value="UniProtKB-EC"/>
</dbReference>
<comment type="pathway">
    <text evidence="1 14">Amino-acid biosynthesis; L-arginine biosynthesis; carbamoyl phosphate from bicarbonate: step 1/1.</text>
</comment>
<feature type="binding site" evidence="14">
    <location>
        <position position="928"/>
    </location>
    <ligand>
        <name>Mn(2+)</name>
        <dbReference type="ChEBI" id="CHEBI:29035"/>
        <label>3</label>
    </ligand>
</feature>
<dbReference type="InterPro" id="IPR011761">
    <property type="entry name" value="ATP-grasp"/>
</dbReference>
<feature type="binding site" evidence="14">
    <location>
        <position position="295"/>
    </location>
    <ligand>
        <name>ATP</name>
        <dbReference type="ChEBI" id="CHEBI:30616"/>
        <label>1</label>
    </ligand>
</feature>
<dbReference type="PROSITE" id="PS00866">
    <property type="entry name" value="CPSASE_1"/>
    <property type="match status" value="1"/>
</dbReference>
<dbReference type="PROSITE" id="PS50937">
    <property type="entry name" value="HTH_MERR_2"/>
    <property type="match status" value="1"/>
</dbReference>
<feature type="binding site" evidence="14">
    <location>
        <position position="262"/>
    </location>
    <ligand>
        <name>ATP</name>
        <dbReference type="ChEBI" id="CHEBI:30616"/>
        <label>1</label>
    </ligand>
</feature>
<keyword evidence="3 14" id="KW-0055">Arginine biosynthesis</keyword>
<comment type="caution">
    <text evidence="18">The sequence shown here is derived from an EMBL/GenBank/DDBJ whole genome shotgun (WGS) entry which is preliminary data.</text>
</comment>
<keyword evidence="12" id="KW-0464">Manganese</keyword>
<keyword evidence="19" id="KW-1185">Reference proteome</keyword>
<dbReference type="Pfam" id="PF02786">
    <property type="entry name" value="CPSase_L_D2"/>
    <property type="match status" value="3"/>
</dbReference>
<dbReference type="NCBIfam" id="NF009455">
    <property type="entry name" value="PRK12815.1"/>
    <property type="match status" value="1"/>
</dbReference>
<protein>
    <recommendedName>
        <fullName evidence="14">Carbamoyl phosphate synthase large chain</fullName>
        <ecNumber evidence="14">6.3.4.16</ecNumber>
        <ecNumber evidence="14">6.3.5.5</ecNumber>
    </recommendedName>
    <alternativeName>
        <fullName evidence="14">Carbamoyl phosphate synthetase ammonia chain</fullName>
    </alternativeName>
</protein>
<dbReference type="RefSeq" id="WP_192568519.1">
    <property type="nucleotide sequence ID" value="NZ_JACZEP010000013.1"/>
</dbReference>
<evidence type="ECO:0000256" key="7">
    <source>
        <dbReference type="ARBA" id="ARBA00022737"/>
    </source>
</evidence>
<evidence type="ECO:0000256" key="1">
    <source>
        <dbReference type="ARBA" id="ARBA00005077"/>
    </source>
</evidence>
<feature type="binding site" evidence="14">
    <location>
        <position position="351"/>
    </location>
    <ligand>
        <name>Mn(2+)</name>
        <dbReference type="ChEBI" id="CHEBI:29035"/>
        <label>2</label>
    </ligand>
</feature>
<keyword evidence="4 14" id="KW-0436">Ligase</keyword>
<dbReference type="EC" id="6.3.5.5" evidence="14"/>
<comment type="cofactor">
    <cofactor evidence="14">
        <name>Mg(2+)</name>
        <dbReference type="ChEBI" id="CHEBI:18420"/>
    </cofactor>
    <cofactor evidence="14">
        <name>Mn(2+)</name>
        <dbReference type="ChEBI" id="CHEBI:29035"/>
    </cofactor>
    <text evidence="14">Binds 4 Mg(2+) or Mn(2+) ions per subunit.</text>
</comment>
<comment type="catalytic activity">
    <reaction evidence="13 14">
        <text>hydrogencarbonate + NH4(+) + 2 ATP = carbamoyl phosphate + 2 ADP + phosphate + 2 H(+)</text>
        <dbReference type="Rhea" id="RHEA:18029"/>
        <dbReference type="ChEBI" id="CHEBI:15378"/>
        <dbReference type="ChEBI" id="CHEBI:17544"/>
        <dbReference type="ChEBI" id="CHEBI:28938"/>
        <dbReference type="ChEBI" id="CHEBI:30616"/>
        <dbReference type="ChEBI" id="CHEBI:43474"/>
        <dbReference type="ChEBI" id="CHEBI:58228"/>
        <dbReference type="ChEBI" id="CHEBI:456216"/>
        <dbReference type="EC" id="6.3.4.16"/>
    </reaction>
</comment>
<dbReference type="EMBL" id="JACZEP010000013">
    <property type="protein sequence ID" value="MBE1207727.1"/>
    <property type="molecule type" value="Genomic_DNA"/>
</dbReference>
<comment type="pathway">
    <text evidence="14">Pyrimidine metabolism; UMP biosynthesis via de novo pathway; (S)-dihydroorotate from bicarbonate: step 1/3.</text>
</comment>
<dbReference type="InterPro" id="IPR033937">
    <property type="entry name" value="MGS_CPS_CarB"/>
</dbReference>
<feature type="binding site" evidence="14">
    <location>
        <position position="928"/>
    </location>
    <ligand>
        <name>Mg(2+)</name>
        <dbReference type="ChEBI" id="CHEBI:18420"/>
        <label>3</label>
    </ligand>
</feature>
<feature type="region of interest" description="Allosteric domain" evidence="14">
    <location>
        <begin position="1029"/>
        <end position="1164"/>
    </location>
</feature>
<feature type="binding site" evidence="14">
    <location>
        <position position="928"/>
    </location>
    <ligand>
        <name>Mn(2+)</name>
        <dbReference type="ChEBI" id="CHEBI:29035"/>
        <label>4</label>
    </ligand>
</feature>
<evidence type="ECO:0000259" key="15">
    <source>
        <dbReference type="PROSITE" id="PS50937"/>
    </source>
</evidence>
<dbReference type="PRINTS" id="PR00098">
    <property type="entry name" value="CPSASE"/>
</dbReference>
<feature type="binding site" evidence="14">
    <location>
        <position position="351"/>
    </location>
    <ligand>
        <name>Mg(2+)</name>
        <dbReference type="ChEBI" id="CHEBI:18420"/>
        <label>1</label>
    </ligand>
</feature>
<evidence type="ECO:0000256" key="6">
    <source>
        <dbReference type="ARBA" id="ARBA00022723"/>
    </source>
</evidence>
<comment type="subunit">
    <text evidence="14">Composed of two chains; the small (or glutamine) chain promotes the hydrolysis of glutamine to ammonia, which is used by the large (or ammonia) chain to synthesize carbamoyl phosphate. Tetramer of heterodimers (alpha,beta)4.</text>
</comment>